<protein>
    <recommendedName>
        <fullName evidence="7">BZIP domain-containing protein</fullName>
    </recommendedName>
</protein>
<evidence type="ECO:0000256" key="2">
    <source>
        <dbReference type="ARBA" id="ARBA00023125"/>
    </source>
</evidence>
<evidence type="ECO:0000256" key="5">
    <source>
        <dbReference type="ARBA" id="ARBA00023242"/>
    </source>
</evidence>
<keyword evidence="3" id="KW-0010">Activator</keyword>
<dbReference type="FunFam" id="1.10.880.10:FF:000004">
    <property type="entry name" value="Nuclear factor, erythroid 2"/>
    <property type="match status" value="1"/>
</dbReference>
<evidence type="ECO:0000313" key="9">
    <source>
        <dbReference type="Proteomes" id="UP000759131"/>
    </source>
</evidence>
<evidence type="ECO:0000313" key="8">
    <source>
        <dbReference type="EMBL" id="CAD7628786.1"/>
    </source>
</evidence>
<dbReference type="CDD" id="cd14698">
    <property type="entry name" value="bZIP_CNC"/>
    <property type="match status" value="1"/>
</dbReference>
<feature type="region of interest" description="Disordered" evidence="6">
    <location>
        <begin position="364"/>
        <end position="392"/>
    </location>
</feature>
<dbReference type="PANTHER" id="PTHR24411:SF55">
    <property type="entry name" value="SEGMENTATION PROTEIN CAP'N'COLLAR"/>
    <property type="match status" value="1"/>
</dbReference>
<evidence type="ECO:0000256" key="4">
    <source>
        <dbReference type="ARBA" id="ARBA00023163"/>
    </source>
</evidence>
<dbReference type="OrthoDB" id="7458135at2759"/>
<dbReference type="InterPro" id="IPR047167">
    <property type="entry name" value="NFE2-like"/>
</dbReference>
<evidence type="ECO:0000256" key="1">
    <source>
        <dbReference type="ARBA" id="ARBA00023015"/>
    </source>
</evidence>
<dbReference type="InterPro" id="IPR008917">
    <property type="entry name" value="TF_DNA-bd_sf"/>
</dbReference>
<dbReference type="Gene3D" id="1.10.880.10">
    <property type="entry name" value="Transcription factor, Skn-1-like, DNA-binding domain"/>
    <property type="match status" value="1"/>
</dbReference>
<keyword evidence="9" id="KW-1185">Reference proteome</keyword>
<accession>A0A7R9KTH7</accession>
<dbReference type="InterPro" id="IPR004827">
    <property type="entry name" value="bZIP"/>
</dbReference>
<sequence>MIVVLANSDLTFADGWQTSGSHLYPSNVSLMPMPIDSQDIQSSLYYDNNSSITTLNGDNRSLEHSSGYELPNTYNPSSLVVPSGIGAALISSMATLTNGSEPLPEMGCTSAIYGSDMNDLVFVNNASTQLSNHNNSEYLLTDLLSEEDLHMIEMTAANNQSLSHYHMPSHHYIPHHHNQTVITNATEDIMDASSDSAVSSMSSDRIHSLSDNEWIDSCSETSSHNGDPNHSEYSTRMASNGYRLCHTNSAQKKYKLFGRRNECKEESYECVQSSRTEDPNQLQTNGSYSDGYTNGMSDNYCYTDLSPQTAQNHNSLMNGPSVSSVSHNHTYHMQSVHNPELSGSGVPSTATMDALSAIHEQWANTKSCSTRSTRKYSSDGSENLTEEQQLNRDEKRAKALRIPIATHDIINLPIDEFNERLAKYELNEAQLSLIRDIRRRGKNKVAAQNCRKRKLDQILGLQHEVDGMFSQKHSLETQHDQLLMLREMAREKYSKLYHFIVEASANQQSGYDSSICPPDYPNRHYEDEQHMDDERHNSLIVTNCSDSEIRISSLNEMQMNFQNEKFDKND</sequence>
<dbReference type="EMBL" id="CAJPIZ010006094">
    <property type="protein sequence ID" value="CAG2109216.1"/>
    <property type="molecule type" value="Genomic_DNA"/>
</dbReference>
<dbReference type="Pfam" id="PF03131">
    <property type="entry name" value="bZIP_Maf"/>
    <property type="match status" value="1"/>
</dbReference>
<evidence type="ECO:0000256" key="3">
    <source>
        <dbReference type="ARBA" id="ARBA00023159"/>
    </source>
</evidence>
<dbReference type="InterPro" id="IPR004826">
    <property type="entry name" value="bZIP_Maf"/>
</dbReference>
<keyword evidence="5" id="KW-0539">Nucleus</keyword>
<keyword evidence="2" id="KW-0238">DNA-binding</keyword>
<dbReference type="PANTHER" id="PTHR24411">
    <property type="entry name" value="NUCLEAR FACTOR ERYTHROID 2-RELATED FACTOR"/>
    <property type="match status" value="1"/>
</dbReference>
<dbReference type="PROSITE" id="PS50217">
    <property type="entry name" value="BZIP"/>
    <property type="match status" value="1"/>
</dbReference>
<feature type="compositionally biased region" description="Polar residues" evidence="6">
    <location>
        <begin position="378"/>
        <end position="388"/>
    </location>
</feature>
<feature type="domain" description="BZIP" evidence="7">
    <location>
        <begin position="433"/>
        <end position="496"/>
    </location>
</feature>
<dbReference type="SUPFAM" id="SSF47454">
    <property type="entry name" value="A DNA-binding domain in eukaryotic transcription factors"/>
    <property type="match status" value="1"/>
</dbReference>
<proteinExistence type="predicted"/>
<dbReference type="SMART" id="SM00338">
    <property type="entry name" value="BRLZ"/>
    <property type="match status" value="1"/>
</dbReference>
<dbReference type="Proteomes" id="UP000759131">
    <property type="component" value="Unassembled WGS sequence"/>
</dbReference>
<dbReference type="GO" id="GO:0000978">
    <property type="term" value="F:RNA polymerase II cis-regulatory region sequence-specific DNA binding"/>
    <property type="evidence" value="ECO:0007669"/>
    <property type="project" value="InterPro"/>
</dbReference>
<dbReference type="AlphaFoldDB" id="A0A7R9KTH7"/>
<evidence type="ECO:0000259" key="7">
    <source>
        <dbReference type="PROSITE" id="PS50217"/>
    </source>
</evidence>
<evidence type="ECO:0000256" key="6">
    <source>
        <dbReference type="SAM" id="MobiDB-lite"/>
    </source>
</evidence>
<name>A0A7R9KTH7_9ACAR</name>
<dbReference type="GO" id="GO:0000981">
    <property type="term" value="F:DNA-binding transcription factor activity, RNA polymerase II-specific"/>
    <property type="evidence" value="ECO:0007669"/>
    <property type="project" value="TreeGrafter"/>
</dbReference>
<keyword evidence="1" id="KW-0805">Transcription regulation</keyword>
<dbReference type="EMBL" id="OC860669">
    <property type="protein sequence ID" value="CAD7628786.1"/>
    <property type="molecule type" value="Genomic_DNA"/>
</dbReference>
<dbReference type="GO" id="GO:0005634">
    <property type="term" value="C:nucleus"/>
    <property type="evidence" value="ECO:0007669"/>
    <property type="project" value="TreeGrafter"/>
</dbReference>
<gene>
    <name evidence="8" type="ORF">OSB1V03_LOCUS9207</name>
</gene>
<dbReference type="PROSITE" id="PS00036">
    <property type="entry name" value="BZIP_BASIC"/>
    <property type="match status" value="1"/>
</dbReference>
<organism evidence="8">
    <name type="scientific">Medioppia subpectinata</name>
    <dbReference type="NCBI Taxonomy" id="1979941"/>
    <lineage>
        <taxon>Eukaryota</taxon>
        <taxon>Metazoa</taxon>
        <taxon>Ecdysozoa</taxon>
        <taxon>Arthropoda</taxon>
        <taxon>Chelicerata</taxon>
        <taxon>Arachnida</taxon>
        <taxon>Acari</taxon>
        <taxon>Acariformes</taxon>
        <taxon>Sarcoptiformes</taxon>
        <taxon>Oribatida</taxon>
        <taxon>Brachypylina</taxon>
        <taxon>Oppioidea</taxon>
        <taxon>Oppiidae</taxon>
        <taxon>Medioppia</taxon>
    </lineage>
</organism>
<keyword evidence="4" id="KW-0804">Transcription</keyword>
<reference evidence="8" key="1">
    <citation type="submission" date="2020-11" db="EMBL/GenBank/DDBJ databases">
        <authorList>
            <person name="Tran Van P."/>
        </authorList>
    </citation>
    <scope>NUCLEOTIDE SEQUENCE</scope>
</reference>